<keyword evidence="4" id="KW-1185">Reference proteome</keyword>
<organism evidence="3 4">
    <name type="scientific">Exidia glandulosa HHB12029</name>
    <dbReference type="NCBI Taxonomy" id="1314781"/>
    <lineage>
        <taxon>Eukaryota</taxon>
        <taxon>Fungi</taxon>
        <taxon>Dikarya</taxon>
        <taxon>Basidiomycota</taxon>
        <taxon>Agaricomycotina</taxon>
        <taxon>Agaricomycetes</taxon>
        <taxon>Auriculariales</taxon>
        <taxon>Exidiaceae</taxon>
        <taxon>Exidia</taxon>
    </lineage>
</organism>
<proteinExistence type="inferred from homology"/>
<dbReference type="PANTHER" id="PTHR12170:SF2">
    <property type="entry name" value="E3 UBIQUITIN-PROTEIN TRANSFERASE MAEA"/>
    <property type="match status" value="1"/>
</dbReference>
<dbReference type="SMART" id="SM00757">
    <property type="entry name" value="CRA"/>
    <property type="match status" value="1"/>
</dbReference>
<dbReference type="InterPro" id="IPR013083">
    <property type="entry name" value="Znf_RING/FYVE/PHD"/>
</dbReference>
<dbReference type="CDD" id="cd16659">
    <property type="entry name" value="RING-Ubox_Emp"/>
    <property type="match status" value="1"/>
</dbReference>
<comment type="similarity">
    <text evidence="1">Belongs to the FYV10 family.</text>
</comment>
<dbReference type="GO" id="GO:0043161">
    <property type="term" value="P:proteasome-mediated ubiquitin-dependent protein catabolic process"/>
    <property type="evidence" value="ECO:0007669"/>
    <property type="project" value="InterPro"/>
</dbReference>
<dbReference type="Gene3D" id="3.30.40.10">
    <property type="entry name" value="Zinc/RING finger domain, C3HC4 (zinc finger)"/>
    <property type="match status" value="1"/>
</dbReference>
<dbReference type="GO" id="GO:0005634">
    <property type="term" value="C:nucleus"/>
    <property type="evidence" value="ECO:0007669"/>
    <property type="project" value="TreeGrafter"/>
</dbReference>
<evidence type="ECO:0000259" key="2">
    <source>
        <dbReference type="PROSITE" id="PS50897"/>
    </source>
</evidence>
<reference evidence="3 4" key="1">
    <citation type="journal article" date="2016" name="Mol. Biol. Evol.">
        <title>Comparative Genomics of Early-Diverging Mushroom-Forming Fungi Provides Insights into the Origins of Lignocellulose Decay Capabilities.</title>
        <authorList>
            <person name="Nagy L.G."/>
            <person name="Riley R."/>
            <person name="Tritt A."/>
            <person name="Adam C."/>
            <person name="Daum C."/>
            <person name="Floudas D."/>
            <person name="Sun H."/>
            <person name="Yadav J.S."/>
            <person name="Pangilinan J."/>
            <person name="Larsson K.H."/>
            <person name="Matsuura K."/>
            <person name="Barry K."/>
            <person name="Labutti K."/>
            <person name="Kuo R."/>
            <person name="Ohm R.A."/>
            <person name="Bhattacharya S.S."/>
            <person name="Shirouzu T."/>
            <person name="Yoshinaga Y."/>
            <person name="Martin F.M."/>
            <person name="Grigoriev I.V."/>
            <person name="Hibbett D.S."/>
        </authorList>
    </citation>
    <scope>NUCLEOTIDE SEQUENCE [LARGE SCALE GENOMIC DNA]</scope>
    <source>
        <strain evidence="3 4">HHB12029</strain>
    </source>
</reference>
<protein>
    <recommendedName>
        <fullName evidence="2">CTLH domain-containing protein</fullName>
    </recommendedName>
</protein>
<dbReference type="InterPro" id="IPR013144">
    <property type="entry name" value="CRA_dom"/>
</dbReference>
<dbReference type="GO" id="GO:0004842">
    <property type="term" value="F:ubiquitin-protein transferase activity"/>
    <property type="evidence" value="ECO:0007669"/>
    <property type="project" value="InterPro"/>
</dbReference>
<evidence type="ECO:0000313" key="3">
    <source>
        <dbReference type="EMBL" id="KZV91843.1"/>
    </source>
</evidence>
<dbReference type="OrthoDB" id="1933455at2759"/>
<dbReference type="SMART" id="SM00668">
    <property type="entry name" value="CTLH"/>
    <property type="match status" value="1"/>
</dbReference>
<sequence>MSVNRLNMEGILLFEHPFARVPYENLRKAFRTSQKHIERELGAVAGKREDFDGAYDALDTLKTLEGMIARVESLKAKLNTLHTTTTAPTEYVLKQRLEHLAKLDGCSMRTDPAFEAWAATRLDRWLVDWALRTGRFDTARQIATEKGIESLCDVELFTDVRRIEEALARHSCAEALAWCTENKVALRKAKSSLEFELRLQEYIELCRAGRPFDAIAYARKHLRAWQDTHGDQIQRACALLCFSASTICKPYKRLYDASRWQTLIASFRSAVYELHGLPPLPLLSYAVHSGLSSLKVPACGGHESANVDCPVCDKTALGGLAHEVPSSHQVNSTIVCRISGKVMDGDNGPMAFPASGMVYSREALEEMAARNNGEVTCPRTGERVQFSELRKVFIS</sequence>
<dbReference type="AlphaFoldDB" id="A0A165HEA9"/>
<dbReference type="PANTHER" id="PTHR12170">
    <property type="entry name" value="MACROPHAGE ERYTHROBLAST ATTACHER-RELATED"/>
    <property type="match status" value="1"/>
</dbReference>
<dbReference type="PROSITE" id="PS50897">
    <property type="entry name" value="CTLH"/>
    <property type="match status" value="1"/>
</dbReference>
<dbReference type="GO" id="GO:0005737">
    <property type="term" value="C:cytoplasm"/>
    <property type="evidence" value="ECO:0007669"/>
    <property type="project" value="TreeGrafter"/>
</dbReference>
<dbReference type="GO" id="GO:0034657">
    <property type="term" value="C:GID complex"/>
    <property type="evidence" value="ECO:0007669"/>
    <property type="project" value="TreeGrafter"/>
</dbReference>
<name>A0A165HEA9_EXIGL</name>
<dbReference type="InterPro" id="IPR024964">
    <property type="entry name" value="CTLH/CRA"/>
</dbReference>
<accession>A0A165HEA9</accession>
<dbReference type="STRING" id="1314781.A0A165HEA9"/>
<gene>
    <name evidence="3" type="ORF">EXIGLDRAFT_615191</name>
</gene>
<dbReference type="SUPFAM" id="SSF57850">
    <property type="entry name" value="RING/U-box"/>
    <property type="match status" value="1"/>
</dbReference>
<dbReference type="FunCoup" id="A0A165HEA9">
    <property type="interactions" value="535"/>
</dbReference>
<dbReference type="Pfam" id="PF10607">
    <property type="entry name" value="CTLH"/>
    <property type="match status" value="1"/>
</dbReference>
<dbReference type="InterPro" id="IPR006595">
    <property type="entry name" value="CTLH_C"/>
</dbReference>
<dbReference type="InParanoid" id="A0A165HEA9"/>
<dbReference type="EMBL" id="KV426019">
    <property type="protein sequence ID" value="KZV91843.1"/>
    <property type="molecule type" value="Genomic_DNA"/>
</dbReference>
<dbReference type="InterPro" id="IPR045098">
    <property type="entry name" value="Fyv10_fam"/>
</dbReference>
<feature type="domain" description="CTLH" evidence="2">
    <location>
        <begin position="157"/>
        <end position="213"/>
    </location>
</feature>
<dbReference type="Proteomes" id="UP000077266">
    <property type="component" value="Unassembled WGS sequence"/>
</dbReference>
<evidence type="ECO:0000313" key="4">
    <source>
        <dbReference type="Proteomes" id="UP000077266"/>
    </source>
</evidence>
<evidence type="ECO:0000256" key="1">
    <source>
        <dbReference type="ARBA" id="ARBA00010615"/>
    </source>
</evidence>